<dbReference type="STRING" id="1802055.A3A74_02450"/>
<dbReference type="InterPro" id="IPR029044">
    <property type="entry name" value="Nucleotide-diphossugar_trans"/>
</dbReference>
<accession>A0A1F7IER9</accession>
<dbReference type="GO" id="GO:0006487">
    <property type="term" value="P:protein N-linked glycosylation"/>
    <property type="evidence" value="ECO:0007669"/>
    <property type="project" value="TreeGrafter"/>
</dbReference>
<evidence type="ECO:0000313" key="2">
    <source>
        <dbReference type="EMBL" id="OGK41851.1"/>
    </source>
</evidence>
<dbReference type="InterPro" id="IPR001173">
    <property type="entry name" value="Glyco_trans_2-like"/>
</dbReference>
<gene>
    <name evidence="2" type="ORF">A3A74_02450</name>
</gene>
<organism evidence="2 3">
    <name type="scientific">Candidatus Roizmanbacteria bacterium RIFCSPLOWO2_01_FULL_35_13</name>
    <dbReference type="NCBI Taxonomy" id="1802055"/>
    <lineage>
        <taxon>Bacteria</taxon>
        <taxon>Candidatus Roizmaniibacteriota</taxon>
    </lineage>
</organism>
<feature type="domain" description="Glycosyltransferase 2-like" evidence="1">
    <location>
        <begin position="4"/>
        <end position="173"/>
    </location>
</feature>
<dbReference type="Proteomes" id="UP000179270">
    <property type="component" value="Unassembled WGS sequence"/>
</dbReference>
<dbReference type="AlphaFoldDB" id="A0A1F7IER9"/>
<dbReference type="Pfam" id="PF00535">
    <property type="entry name" value="Glycos_transf_2"/>
    <property type="match status" value="1"/>
</dbReference>
<dbReference type="SUPFAM" id="SSF53448">
    <property type="entry name" value="Nucleotide-diphospho-sugar transferases"/>
    <property type="match status" value="1"/>
</dbReference>
<dbReference type="EMBL" id="MGAF01000015">
    <property type="protein sequence ID" value="OGK41851.1"/>
    <property type="molecule type" value="Genomic_DNA"/>
</dbReference>
<dbReference type="PANTHER" id="PTHR10859:SF91">
    <property type="entry name" value="DOLICHYL-PHOSPHATE BETA-GLUCOSYLTRANSFERASE"/>
    <property type="match status" value="1"/>
</dbReference>
<dbReference type="Gene3D" id="3.90.550.10">
    <property type="entry name" value="Spore Coat Polysaccharide Biosynthesis Protein SpsA, Chain A"/>
    <property type="match status" value="1"/>
</dbReference>
<protein>
    <recommendedName>
        <fullName evidence="1">Glycosyltransferase 2-like domain-containing protein</fullName>
    </recommendedName>
</protein>
<evidence type="ECO:0000313" key="3">
    <source>
        <dbReference type="Proteomes" id="UP000179270"/>
    </source>
</evidence>
<name>A0A1F7IER9_9BACT</name>
<sequence length="243" mass="28069">MELSIVIPCFNEESRIKKSFEQIVLYIKNNNYDTELVFINDGSRDQTLSILNSLVKNISNNKLIKAKIITYKMNKGKGFAIKQGLMHSTKELILICDADLSTPIEELERLKKYIKNYDLVIGSRKQGDSVVVLPQPPMREFLGKSFSYMSKVILAVNINDFTCGFKLFKRKSAKIIADKMTINRWGYDSEILKIATVLGLKIKEIGIFWKNDKGTKVKLSYDIFFSFIDLMRIYINNKFNRYG</sequence>
<evidence type="ECO:0000259" key="1">
    <source>
        <dbReference type="Pfam" id="PF00535"/>
    </source>
</evidence>
<reference evidence="2 3" key="1">
    <citation type="journal article" date="2016" name="Nat. Commun.">
        <title>Thousands of microbial genomes shed light on interconnected biogeochemical processes in an aquifer system.</title>
        <authorList>
            <person name="Anantharaman K."/>
            <person name="Brown C.T."/>
            <person name="Hug L.A."/>
            <person name="Sharon I."/>
            <person name="Castelle C.J."/>
            <person name="Probst A.J."/>
            <person name="Thomas B.C."/>
            <person name="Singh A."/>
            <person name="Wilkins M.J."/>
            <person name="Karaoz U."/>
            <person name="Brodie E.L."/>
            <person name="Williams K.H."/>
            <person name="Hubbard S.S."/>
            <person name="Banfield J.F."/>
        </authorList>
    </citation>
    <scope>NUCLEOTIDE SEQUENCE [LARGE SCALE GENOMIC DNA]</scope>
</reference>
<proteinExistence type="predicted"/>
<dbReference type="PANTHER" id="PTHR10859">
    <property type="entry name" value="GLYCOSYL TRANSFERASE"/>
    <property type="match status" value="1"/>
</dbReference>
<comment type="caution">
    <text evidence="2">The sequence shown here is derived from an EMBL/GenBank/DDBJ whole genome shotgun (WGS) entry which is preliminary data.</text>
</comment>